<dbReference type="PANTHER" id="PTHR21708:SF26">
    <property type="entry name" value="2-DEHYDROPANTOATE 2-REDUCTASE"/>
    <property type="match status" value="1"/>
</dbReference>
<dbReference type="InterPro" id="IPR013332">
    <property type="entry name" value="KPR_N"/>
</dbReference>
<evidence type="ECO:0000256" key="3">
    <source>
        <dbReference type="ARBA" id="ARBA00023002"/>
    </source>
</evidence>
<dbReference type="InterPro" id="IPR013328">
    <property type="entry name" value="6PGD_dom2"/>
</dbReference>
<feature type="domain" description="Ketopantoate reductase N-terminal" evidence="4">
    <location>
        <begin position="12"/>
        <end position="143"/>
    </location>
</feature>
<dbReference type="NCBIfam" id="TIGR00745">
    <property type="entry name" value="apbA_panE"/>
    <property type="match status" value="1"/>
</dbReference>
<dbReference type="FunFam" id="1.10.1040.10:FF:000017">
    <property type="entry name" value="2-dehydropantoate 2-reductase"/>
    <property type="match status" value="1"/>
</dbReference>
<evidence type="ECO:0000313" key="6">
    <source>
        <dbReference type="EMBL" id="KKN27528.1"/>
    </source>
</evidence>
<dbReference type="EMBL" id="LAZR01002630">
    <property type="protein sequence ID" value="KKN27528.1"/>
    <property type="molecule type" value="Genomic_DNA"/>
</dbReference>
<dbReference type="Pfam" id="PF08546">
    <property type="entry name" value="ApbA_C"/>
    <property type="match status" value="1"/>
</dbReference>
<sequence>GYFGGKIAHQMAQLNDEKYKIYFLARGSHLEEINKKSLKLKTSDGEEIVCKPNLASDNLNNFPPPDLCLICIKSYDLNDLIIKLKEKLSDNTIIIPLMNGIDIYDRIRKKLKKSIVLPSCVYIGSHIEEPGFVVQSGNPGFFYSGLDPKCPNFKPKIIMNFFKEMEILFNWRDDPNPIIWEKFVLVAAFALVTAHTGQTLGEVINDKESVEILKKIMNEIIVIAKRKNISLPDGLIEKIIEFCKDYSEIKTSYQRDIEKGKKNEGDLFGGAIIRLGKELGIPTPTTASIYDIIK</sequence>
<accession>A0A0F9SDQ9</accession>
<dbReference type="PANTHER" id="PTHR21708">
    <property type="entry name" value="PROBABLE 2-DEHYDROPANTOATE 2-REDUCTASE"/>
    <property type="match status" value="1"/>
</dbReference>
<keyword evidence="2" id="KW-0521">NADP</keyword>
<comment type="similarity">
    <text evidence="1">Belongs to the ketopantoate reductase family.</text>
</comment>
<evidence type="ECO:0008006" key="7">
    <source>
        <dbReference type="Google" id="ProtNLM"/>
    </source>
</evidence>
<reference evidence="6" key="1">
    <citation type="journal article" date="2015" name="Nature">
        <title>Complex archaea that bridge the gap between prokaryotes and eukaryotes.</title>
        <authorList>
            <person name="Spang A."/>
            <person name="Saw J.H."/>
            <person name="Jorgensen S.L."/>
            <person name="Zaremba-Niedzwiedzka K."/>
            <person name="Martijn J."/>
            <person name="Lind A.E."/>
            <person name="van Eijk R."/>
            <person name="Schleper C."/>
            <person name="Guy L."/>
            <person name="Ettema T.J."/>
        </authorList>
    </citation>
    <scope>NUCLEOTIDE SEQUENCE</scope>
</reference>
<proteinExistence type="inferred from homology"/>
<dbReference type="GO" id="GO:0005737">
    <property type="term" value="C:cytoplasm"/>
    <property type="evidence" value="ECO:0007669"/>
    <property type="project" value="TreeGrafter"/>
</dbReference>
<dbReference type="SUPFAM" id="SSF48179">
    <property type="entry name" value="6-phosphogluconate dehydrogenase C-terminal domain-like"/>
    <property type="match status" value="1"/>
</dbReference>
<feature type="non-terminal residue" evidence="6">
    <location>
        <position position="1"/>
    </location>
</feature>
<gene>
    <name evidence="6" type="ORF">LCGC14_0863840</name>
</gene>
<name>A0A0F9SDQ9_9ZZZZ</name>
<dbReference type="Pfam" id="PF02558">
    <property type="entry name" value="ApbA"/>
    <property type="match status" value="1"/>
</dbReference>
<dbReference type="GO" id="GO:0008677">
    <property type="term" value="F:2-dehydropantoate 2-reductase activity"/>
    <property type="evidence" value="ECO:0007669"/>
    <property type="project" value="InterPro"/>
</dbReference>
<dbReference type="InterPro" id="IPR051402">
    <property type="entry name" value="KPR-Related"/>
</dbReference>
<evidence type="ECO:0000259" key="4">
    <source>
        <dbReference type="Pfam" id="PF02558"/>
    </source>
</evidence>
<dbReference type="InterPro" id="IPR013752">
    <property type="entry name" value="KPA_reductase"/>
</dbReference>
<evidence type="ECO:0000256" key="2">
    <source>
        <dbReference type="ARBA" id="ARBA00022857"/>
    </source>
</evidence>
<dbReference type="AlphaFoldDB" id="A0A0F9SDQ9"/>
<dbReference type="InterPro" id="IPR003710">
    <property type="entry name" value="ApbA"/>
</dbReference>
<dbReference type="Gene3D" id="1.10.1040.10">
    <property type="entry name" value="N-(1-d-carboxylethyl)-l-norvaline Dehydrogenase, domain 2"/>
    <property type="match status" value="1"/>
</dbReference>
<comment type="caution">
    <text evidence="6">The sequence shown here is derived from an EMBL/GenBank/DDBJ whole genome shotgun (WGS) entry which is preliminary data.</text>
</comment>
<protein>
    <recommendedName>
        <fullName evidence="7">2-dehydropantoate 2-reductase</fullName>
    </recommendedName>
</protein>
<dbReference type="Gene3D" id="3.40.50.720">
    <property type="entry name" value="NAD(P)-binding Rossmann-like Domain"/>
    <property type="match status" value="1"/>
</dbReference>
<dbReference type="InterPro" id="IPR036291">
    <property type="entry name" value="NAD(P)-bd_dom_sf"/>
</dbReference>
<dbReference type="GO" id="GO:0015940">
    <property type="term" value="P:pantothenate biosynthetic process"/>
    <property type="evidence" value="ECO:0007669"/>
    <property type="project" value="InterPro"/>
</dbReference>
<keyword evidence="3" id="KW-0560">Oxidoreductase</keyword>
<organism evidence="6">
    <name type="scientific">marine sediment metagenome</name>
    <dbReference type="NCBI Taxonomy" id="412755"/>
    <lineage>
        <taxon>unclassified sequences</taxon>
        <taxon>metagenomes</taxon>
        <taxon>ecological metagenomes</taxon>
    </lineage>
</organism>
<dbReference type="SUPFAM" id="SSF51735">
    <property type="entry name" value="NAD(P)-binding Rossmann-fold domains"/>
    <property type="match status" value="1"/>
</dbReference>
<evidence type="ECO:0000259" key="5">
    <source>
        <dbReference type="Pfam" id="PF08546"/>
    </source>
</evidence>
<feature type="domain" description="Ketopantoate reductase C-terminal" evidence="5">
    <location>
        <begin position="178"/>
        <end position="294"/>
    </location>
</feature>
<dbReference type="InterPro" id="IPR008927">
    <property type="entry name" value="6-PGluconate_DH-like_C_sf"/>
</dbReference>
<evidence type="ECO:0000256" key="1">
    <source>
        <dbReference type="ARBA" id="ARBA00007870"/>
    </source>
</evidence>